<feature type="transmembrane region" description="Helical" evidence="1">
    <location>
        <begin position="349"/>
        <end position="367"/>
    </location>
</feature>
<evidence type="ECO:0000256" key="1">
    <source>
        <dbReference type="SAM" id="Phobius"/>
    </source>
</evidence>
<feature type="transmembrane region" description="Helical" evidence="1">
    <location>
        <begin position="15"/>
        <end position="35"/>
    </location>
</feature>
<keyword evidence="1" id="KW-0472">Membrane</keyword>
<dbReference type="Proteomes" id="UP001139462">
    <property type="component" value="Unassembled WGS sequence"/>
</dbReference>
<keyword evidence="1" id="KW-0812">Transmembrane</keyword>
<evidence type="ECO:0000259" key="2">
    <source>
        <dbReference type="Pfam" id="PF13231"/>
    </source>
</evidence>
<feature type="transmembrane region" description="Helical" evidence="1">
    <location>
        <begin position="127"/>
        <end position="145"/>
    </location>
</feature>
<feature type="domain" description="Glycosyltransferase RgtA/B/C/D-like" evidence="2">
    <location>
        <begin position="51"/>
        <end position="206"/>
    </location>
</feature>
<comment type="caution">
    <text evidence="3">The sequence shown here is derived from an EMBL/GenBank/DDBJ whole genome shotgun (WGS) entry which is preliminary data.</text>
</comment>
<feature type="transmembrane region" description="Helical" evidence="1">
    <location>
        <begin position="194"/>
        <end position="214"/>
    </location>
</feature>
<dbReference type="RefSeq" id="WP_237609019.1">
    <property type="nucleotide sequence ID" value="NZ_JAIRBB010000014.1"/>
</dbReference>
<keyword evidence="4" id="KW-1185">Reference proteome</keyword>
<feature type="transmembrane region" description="Helical" evidence="1">
    <location>
        <begin position="221"/>
        <end position="239"/>
    </location>
</feature>
<feature type="transmembrane region" description="Helical" evidence="1">
    <location>
        <begin position="95"/>
        <end position="115"/>
    </location>
</feature>
<feature type="transmembrane region" description="Helical" evidence="1">
    <location>
        <begin position="68"/>
        <end position="88"/>
    </location>
</feature>
<accession>A0A9X1UDU3</accession>
<evidence type="ECO:0000313" key="3">
    <source>
        <dbReference type="EMBL" id="MCG2431941.1"/>
    </source>
</evidence>
<proteinExistence type="predicted"/>
<feature type="transmembrane region" description="Helical" evidence="1">
    <location>
        <begin position="152"/>
        <end position="182"/>
    </location>
</feature>
<dbReference type="EMBL" id="JAIRBB010000014">
    <property type="protein sequence ID" value="MCG2431941.1"/>
    <property type="molecule type" value="Genomic_DNA"/>
</dbReference>
<reference evidence="3" key="1">
    <citation type="submission" date="2021-09" db="EMBL/GenBank/DDBJ databases">
        <title>Genome of Aequorivita sp. strain F64183.</title>
        <authorList>
            <person name="Wang Y."/>
        </authorList>
    </citation>
    <scope>NUCLEOTIDE SEQUENCE</scope>
    <source>
        <strain evidence="3">F64183</strain>
    </source>
</reference>
<organism evidence="3 4">
    <name type="scientific">Aequorivita xiaoshiensis</name>
    <dbReference type="NCBI Taxonomy" id="2874476"/>
    <lineage>
        <taxon>Bacteria</taxon>
        <taxon>Pseudomonadati</taxon>
        <taxon>Bacteroidota</taxon>
        <taxon>Flavobacteriia</taxon>
        <taxon>Flavobacteriales</taxon>
        <taxon>Flavobacteriaceae</taxon>
        <taxon>Aequorivita</taxon>
    </lineage>
</organism>
<dbReference type="InterPro" id="IPR038731">
    <property type="entry name" value="RgtA/B/C-like"/>
</dbReference>
<name>A0A9X1UDU3_9FLAO</name>
<feature type="transmembrane region" description="Helical" evidence="1">
    <location>
        <begin position="404"/>
        <end position="420"/>
    </location>
</feature>
<feature type="transmembrane region" description="Helical" evidence="1">
    <location>
        <begin position="379"/>
        <end position="398"/>
    </location>
</feature>
<protein>
    <recommendedName>
        <fullName evidence="2">Glycosyltransferase RgtA/B/C/D-like domain-containing protein</fullName>
    </recommendedName>
</protein>
<dbReference type="AlphaFoldDB" id="A0A9X1UDU3"/>
<evidence type="ECO:0000313" key="4">
    <source>
        <dbReference type="Proteomes" id="UP001139462"/>
    </source>
</evidence>
<gene>
    <name evidence="3" type="ORF">K8344_12485</name>
</gene>
<dbReference type="Pfam" id="PF13231">
    <property type="entry name" value="PMT_2"/>
    <property type="match status" value="1"/>
</dbReference>
<sequence length="427" mass="49847">MKYSLKFIKVSKKDILWLLLYIGVFTYFVFQPPIYSPDTGSYWHLDVFRYPIYPLFLRGFEFIFGNNYWTAVVAFQLLFVLGSIQVFFKNISNLLKLNFVLELLLLAILLFPIFPPLLTANNLASEGLSYPLYLLLISFAIDFLFREKTKRIYFFSAVFIALALTRGQFVIIVPIIVFLLLLKHKKNIFRKSHLKYLLLLILLPIITSTLDAIYRKAVHKHFITTPFTFTNALTLPLYISEKKDSLLFENPAHTAIFLKTYKRIDSLGLLSSKVEGDYSQKYQVFHDNFPYICNQSFHNIGREYYKDENDPFKSAIDTEIAAKQMFPVLLKAHFKDYISLYFTSVMHGFYSVFIFIFFVIICIYSGLKCLKKFNLENGLLFFGSLLILSNALIVAVAVHTIMRYIFYNFAMAFIIIVLLSKKITYTR</sequence>
<keyword evidence="1" id="KW-1133">Transmembrane helix</keyword>